<dbReference type="VEuPathDB" id="GiardiaDB:GLP15_3559"/>
<dbReference type="EMBL" id="ACVC01000221">
    <property type="protein sequence ID" value="EFO61586.1"/>
    <property type="molecule type" value="Genomic_DNA"/>
</dbReference>
<name>E1F7I4_GIAIA</name>
<evidence type="ECO:0000313" key="1">
    <source>
        <dbReference type="EMBL" id="EFO61586.1"/>
    </source>
</evidence>
<sequence>MKENCNALNSVQALRVKPWFIYEPPTTAISSSKVWAVPPLFDGKVKSVKKTVVETAIPPYWGTDVSRTAFLGSSDRPFRHHGGSSEPSVVLSSNPAILAAIDHSRKSFSPITSQGKSLYAKPYAYPDLQSYSRTFNARS</sequence>
<comment type="caution">
    <text evidence="1">The sequence shown here is derived from an EMBL/GenBank/DDBJ whole genome shotgun (WGS) entry which is preliminary data.</text>
</comment>
<gene>
    <name evidence="1" type="ORF">GLP15_3559</name>
</gene>
<dbReference type="AlphaFoldDB" id="E1F7I4"/>
<evidence type="ECO:0000313" key="2">
    <source>
        <dbReference type="Proteomes" id="UP000008974"/>
    </source>
</evidence>
<reference evidence="1 2" key="1">
    <citation type="journal article" date="2010" name="BMC Genomics">
        <title>Genome analysis and comparative genomics of a Giardia intestinalis assemblage E isolate.</title>
        <authorList>
            <person name="Jerlstrom-Hultqvist J."/>
            <person name="Franzen O."/>
            <person name="Ankarklev J."/>
            <person name="Xu F."/>
            <person name="Nohynkova E."/>
            <person name="Andersson J.O."/>
            <person name="Svard S.G."/>
            <person name="Andersson B."/>
        </authorList>
    </citation>
    <scope>NUCLEOTIDE SEQUENCE [LARGE SCALE GENOMIC DNA]</scope>
    <source>
        <strain evidence="1 2">P15</strain>
    </source>
</reference>
<accession>E1F7I4</accession>
<dbReference type="OrthoDB" id="10255722at2759"/>
<proteinExistence type="predicted"/>
<dbReference type="Proteomes" id="UP000008974">
    <property type="component" value="Unassembled WGS sequence"/>
</dbReference>
<protein>
    <submittedName>
        <fullName evidence="1">Uncharacterized protein</fullName>
    </submittedName>
</protein>
<organism evidence="1 2">
    <name type="scientific">Giardia intestinalis (strain P15)</name>
    <name type="common">Giardia lamblia</name>
    <dbReference type="NCBI Taxonomy" id="658858"/>
    <lineage>
        <taxon>Eukaryota</taxon>
        <taxon>Metamonada</taxon>
        <taxon>Diplomonadida</taxon>
        <taxon>Hexamitidae</taxon>
        <taxon>Giardiinae</taxon>
        <taxon>Giardia</taxon>
    </lineage>
</organism>